<name>A0A7T2PGL0_9GAMM</name>
<dbReference type="EMBL" id="CP065745">
    <property type="protein sequence ID" value="QPR55344.1"/>
    <property type="molecule type" value="Genomic_DNA"/>
</dbReference>
<reference evidence="7 8" key="1">
    <citation type="submission" date="2020-12" db="EMBL/GenBank/DDBJ databases">
        <title>FDA dAtabase for Regulatory Grade micrObial Sequences (FDA-ARGOS): Supporting development and validation of Infectious Disease Dx tests.</title>
        <authorList>
            <person name="Sproer C."/>
            <person name="Gronow S."/>
            <person name="Severitt S."/>
            <person name="Schroder I."/>
            <person name="Tallon L."/>
            <person name="Sadzewicz L."/>
            <person name="Zhao X."/>
            <person name="Boylan J."/>
            <person name="Ott S."/>
            <person name="Bowen H."/>
            <person name="Vavikolanu K."/>
            <person name="Mehta A."/>
            <person name="Aluvathingal J."/>
            <person name="Nadendla S."/>
            <person name="Lowell S."/>
            <person name="Myers T."/>
            <person name="Yan Y."/>
            <person name="Sichtig H."/>
        </authorList>
    </citation>
    <scope>NUCLEOTIDE SEQUENCE [LARGE SCALE GENOMIC DNA]</scope>
    <source>
        <strain evidence="7 8">FDAARGOS_933</strain>
    </source>
</reference>
<dbReference type="Gene3D" id="2.40.160.10">
    <property type="entry name" value="Porin"/>
    <property type="match status" value="1"/>
</dbReference>
<gene>
    <name evidence="7" type="ORF">I6G90_02550</name>
</gene>
<keyword evidence="3 5" id="KW-0732">Signal</keyword>
<dbReference type="InterPro" id="IPR023614">
    <property type="entry name" value="Porin_dom_sf"/>
</dbReference>
<evidence type="ECO:0000256" key="5">
    <source>
        <dbReference type="SAM" id="SignalP"/>
    </source>
</evidence>
<dbReference type="GO" id="GO:0015288">
    <property type="term" value="F:porin activity"/>
    <property type="evidence" value="ECO:0007669"/>
    <property type="project" value="InterPro"/>
</dbReference>
<evidence type="ECO:0000256" key="1">
    <source>
        <dbReference type="ARBA" id="ARBA00004571"/>
    </source>
</evidence>
<organism evidence="7 8">
    <name type="scientific">Aeromonas allosaccharophila</name>
    <dbReference type="NCBI Taxonomy" id="656"/>
    <lineage>
        <taxon>Bacteria</taxon>
        <taxon>Pseudomonadati</taxon>
        <taxon>Pseudomonadota</taxon>
        <taxon>Gammaproteobacteria</taxon>
        <taxon>Aeromonadales</taxon>
        <taxon>Aeromonadaceae</taxon>
        <taxon>Aeromonas</taxon>
    </lineage>
</organism>
<evidence type="ECO:0000313" key="8">
    <source>
        <dbReference type="Proteomes" id="UP000595101"/>
    </source>
</evidence>
<dbReference type="PANTHER" id="PTHR34501">
    <property type="entry name" value="PROTEIN YDDL-RELATED"/>
    <property type="match status" value="1"/>
</dbReference>
<dbReference type="InterPro" id="IPR050298">
    <property type="entry name" value="Gram-neg_bact_OMP"/>
</dbReference>
<dbReference type="GeneID" id="60784450"/>
<dbReference type="PRINTS" id="PR00183">
    <property type="entry name" value="ECOLIPORIN"/>
</dbReference>
<accession>A0A7T2PGL0</accession>
<dbReference type="Pfam" id="PF13609">
    <property type="entry name" value="Porin_4"/>
    <property type="match status" value="1"/>
</dbReference>
<dbReference type="KEGG" id="aall:I6G90_02550"/>
<keyword evidence="4" id="KW-0472">Membrane</keyword>
<dbReference type="InterPro" id="IPR001897">
    <property type="entry name" value="Porin_gammaproteobac"/>
</dbReference>
<sequence>MKKTILAIAIPALFASAANAAVIYDKDGTTFDVYGRVQANYIGQYDNTDDSLKGSSRLGWSGKIGLNNTWSAIAKTEWQVAAENSDNTKQRTVTVLDQNGNKTTNTVNVNDDSGKFQARHVYVGFDGGQNGQIIFGQTDTAFYDAIAATDIMNEYGDLANFYEGRQEGQVIYSNKVGGFTGKLSYQTTDDTAKSSSDVADKLQIISYDNVKRKSAYAAAAGYAFDFGLGLNAGYAYSDLEGKNTLAGTDGDKKDWAVSANYGINGFYFAGMYTEGEMKNKNNGNKLEGKGYELAASYTVDAWKLLAAYNKAEVRASTATVGYEDVIDHVALGVQYNFTSKLNAYGEYMIQGLDKQDDQYNIGLQYNF</sequence>
<evidence type="ECO:0000256" key="4">
    <source>
        <dbReference type="ARBA" id="ARBA00023136"/>
    </source>
</evidence>
<protein>
    <submittedName>
        <fullName evidence="7">Porin</fullName>
    </submittedName>
</protein>
<feature type="signal peptide" evidence="5">
    <location>
        <begin position="1"/>
        <end position="20"/>
    </location>
</feature>
<evidence type="ECO:0000256" key="3">
    <source>
        <dbReference type="ARBA" id="ARBA00022729"/>
    </source>
</evidence>
<proteinExistence type="inferred from homology"/>
<dbReference type="Proteomes" id="UP000595101">
    <property type="component" value="Chromosome"/>
</dbReference>
<dbReference type="PANTHER" id="PTHR34501:SF2">
    <property type="entry name" value="OUTER MEMBRANE PORIN F-RELATED"/>
    <property type="match status" value="1"/>
</dbReference>
<dbReference type="InterPro" id="IPR033900">
    <property type="entry name" value="Gram_neg_porin_domain"/>
</dbReference>
<comment type="similarity">
    <text evidence="2">Belongs to the Gram-negative porin family.</text>
</comment>
<evidence type="ECO:0000259" key="6">
    <source>
        <dbReference type="Pfam" id="PF13609"/>
    </source>
</evidence>
<dbReference type="RefSeq" id="WP_197929610.1">
    <property type="nucleotide sequence ID" value="NZ_CP065745.1"/>
</dbReference>
<dbReference type="SUPFAM" id="SSF56935">
    <property type="entry name" value="Porins"/>
    <property type="match status" value="1"/>
</dbReference>
<feature type="chain" id="PRO_5032543042" evidence="5">
    <location>
        <begin position="21"/>
        <end position="367"/>
    </location>
</feature>
<evidence type="ECO:0000313" key="7">
    <source>
        <dbReference type="EMBL" id="QPR55344.1"/>
    </source>
</evidence>
<dbReference type="CDD" id="cd00342">
    <property type="entry name" value="gram_neg_porins"/>
    <property type="match status" value="1"/>
</dbReference>
<dbReference type="GO" id="GO:0009279">
    <property type="term" value="C:cell outer membrane"/>
    <property type="evidence" value="ECO:0007669"/>
    <property type="project" value="UniProtKB-SubCell"/>
</dbReference>
<evidence type="ECO:0000256" key="2">
    <source>
        <dbReference type="ARBA" id="ARBA00007539"/>
    </source>
</evidence>
<comment type="subcellular location">
    <subcellularLocation>
        <location evidence="1">Cell outer membrane</location>
        <topology evidence="1">Multi-pass membrane protein</topology>
    </subcellularLocation>
</comment>
<feature type="domain" description="Porin" evidence="6">
    <location>
        <begin position="7"/>
        <end position="348"/>
    </location>
</feature>
<dbReference type="GO" id="GO:0034220">
    <property type="term" value="P:monoatomic ion transmembrane transport"/>
    <property type="evidence" value="ECO:0007669"/>
    <property type="project" value="InterPro"/>
</dbReference>
<dbReference type="AlphaFoldDB" id="A0A7T2PGL0"/>